<gene>
    <name evidence="1" type="ORF">FLL45_03665</name>
</gene>
<proteinExistence type="predicted"/>
<dbReference type="EMBL" id="VIKR01000001">
    <property type="protein sequence ID" value="TQV77062.1"/>
    <property type="molecule type" value="Genomic_DNA"/>
</dbReference>
<dbReference type="Gene3D" id="3.30.565.10">
    <property type="entry name" value="Histidine kinase-like ATPase, C-terminal domain"/>
    <property type="match status" value="1"/>
</dbReference>
<dbReference type="OrthoDB" id="9772100at2"/>
<evidence type="ECO:0000313" key="2">
    <source>
        <dbReference type="Proteomes" id="UP000317839"/>
    </source>
</evidence>
<keyword evidence="2" id="KW-1185">Reference proteome</keyword>
<dbReference type="RefSeq" id="WP_142888422.1">
    <property type="nucleotide sequence ID" value="NZ_VIKR01000001.1"/>
</dbReference>
<accession>A0A545TIL0</accession>
<dbReference type="Proteomes" id="UP000317839">
    <property type="component" value="Unassembled WGS sequence"/>
</dbReference>
<sequence length="211" mass="23856">MANQDLTDDILGLIVHSYNNYLSGAMGFNELIKLDCDDQSVIDKLDLSLASSKEAVDFGSQLLASISRLQVHFNDIEVREIIERVVNTVVLEKRVDPQIDMHLVHTDPEWFIRSISMIVDFIRQLSPTSSIVLRANINSEETEVNLRIGVTDLSFTAQQQKRLFEPFYSSRHLLGTKDVGIAVSSGFIKQMNGELSWQEGQGFLIRLPVFE</sequence>
<reference evidence="1 2" key="1">
    <citation type="submission" date="2019-06" db="EMBL/GenBank/DDBJ databases">
        <title>Draft genome of Aliikangiella marina GYP-15.</title>
        <authorList>
            <person name="Wang G."/>
        </authorList>
    </citation>
    <scope>NUCLEOTIDE SEQUENCE [LARGE SCALE GENOMIC DNA]</scope>
    <source>
        <strain evidence="1 2">GYP-15</strain>
    </source>
</reference>
<dbReference type="AlphaFoldDB" id="A0A545TIL0"/>
<protein>
    <recommendedName>
        <fullName evidence="3">HAMP domain-containing histidine kinase</fullName>
    </recommendedName>
</protein>
<evidence type="ECO:0008006" key="3">
    <source>
        <dbReference type="Google" id="ProtNLM"/>
    </source>
</evidence>
<dbReference type="SUPFAM" id="SSF55874">
    <property type="entry name" value="ATPase domain of HSP90 chaperone/DNA topoisomerase II/histidine kinase"/>
    <property type="match status" value="1"/>
</dbReference>
<dbReference type="InterPro" id="IPR036890">
    <property type="entry name" value="HATPase_C_sf"/>
</dbReference>
<evidence type="ECO:0000313" key="1">
    <source>
        <dbReference type="EMBL" id="TQV77062.1"/>
    </source>
</evidence>
<comment type="caution">
    <text evidence="1">The sequence shown here is derived from an EMBL/GenBank/DDBJ whole genome shotgun (WGS) entry which is preliminary data.</text>
</comment>
<name>A0A545TIL0_9GAMM</name>
<organism evidence="1 2">
    <name type="scientific">Aliikangiella marina</name>
    <dbReference type="NCBI Taxonomy" id="1712262"/>
    <lineage>
        <taxon>Bacteria</taxon>
        <taxon>Pseudomonadati</taxon>
        <taxon>Pseudomonadota</taxon>
        <taxon>Gammaproteobacteria</taxon>
        <taxon>Oceanospirillales</taxon>
        <taxon>Pleioneaceae</taxon>
        <taxon>Aliikangiella</taxon>
    </lineage>
</organism>